<sequence>MLAKDFSDMLCALNDAGVDYLVVGAFALAAHGNVRATGDIDIWVRPTPDNAQKVWNALEIFGAPRRGMSVEDFCNLDIVFQIGVAPFRIDLLTAIDGVEFPDAWQNRLETSFGEIDLAVIGRRELLVNKKASGRPKDLVDAAWLESQNG</sequence>
<evidence type="ECO:0000313" key="3">
    <source>
        <dbReference type="Proteomes" id="UP000318437"/>
    </source>
</evidence>
<dbReference type="Gene3D" id="3.30.460.40">
    <property type="match status" value="1"/>
</dbReference>
<dbReference type="InterPro" id="IPR043519">
    <property type="entry name" value="NT_sf"/>
</dbReference>
<dbReference type="Pfam" id="PF19502">
    <property type="entry name" value="DUF6036"/>
    <property type="match status" value="1"/>
</dbReference>
<dbReference type="InterPro" id="IPR045792">
    <property type="entry name" value="DUF6036"/>
</dbReference>
<comment type="caution">
    <text evidence="2">The sequence shown here is derived from an EMBL/GenBank/DDBJ whole genome shotgun (WGS) entry which is preliminary data.</text>
</comment>
<feature type="domain" description="DUF6036" evidence="1">
    <location>
        <begin position="16"/>
        <end position="140"/>
    </location>
</feature>
<proteinExistence type="predicted"/>
<reference evidence="2 3" key="1">
    <citation type="submission" date="2019-02" db="EMBL/GenBank/DDBJ databases">
        <title>Deep-cultivation of Planctomycetes and their phenomic and genomic characterization uncovers novel biology.</title>
        <authorList>
            <person name="Wiegand S."/>
            <person name="Jogler M."/>
            <person name="Boedeker C."/>
            <person name="Pinto D."/>
            <person name="Vollmers J."/>
            <person name="Rivas-Marin E."/>
            <person name="Kohn T."/>
            <person name="Peeters S.H."/>
            <person name="Heuer A."/>
            <person name="Rast P."/>
            <person name="Oberbeckmann S."/>
            <person name="Bunk B."/>
            <person name="Jeske O."/>
            <person name="Meyerdierks A."/>
            <person name="Storesund J.E."/>
            <person name="Kallscheuer N."/>
            <person name="Luecker S."/>
            <person name="Lage O.M."/>
            <person name="Pohl T."/>
            <person name="Merkel B.J."/>
            <person name="Hornburger P."/>
            <person name="Mueller R.-W."/>
            <person name="Bruemmer F."/>
            <person name="Labrenz M."/>
            <person name="Spormann A.M."/>
            <person name="Op Den Camp H."/>
            <person name="Overmann J."/>
            <person name="Amann R."/>
            <person name="Jetten M.S.M."/>
            <person name="Mascher T."/>
            <person name="Medema M.H."/>
            <person name="Devos D.P."/>
            <person name="Kaster A.-K."/>
            <person name="Ovreas L."/>
            <person name="Rohde M."/>
            <person name="Galperin M.Y."/>
            <person name="Jogler C."/>
        </authorList>
    </citation>
    <scope>NUCLEOTIDE SEQUENCE [LARGE SCALE GENOMIC DNA]</scope>
    <source>
        <strain evidence="2 3">Pla144</strain>
    </source>
</reference>
<protein>
    <recommendedName>
        <fullName evidence="1">DUF6036 domain-containing protein</fullName>
    </recommendedName>
</protein>
<organism evidence="2 3">
    <name type="scientific">Bythopirellula polymerisocia</name>
    <dbReference type="NCBI Taxonomy" id="2528003"/>
    <lineage>
        <taxon>Bacteria</taxon>
        <taxon>Pseudomonadati</taxon>
        <taxon>Planctomycetota</taxon>
        <taxon>Planctomycetia</taxon>
        <taxon>Pirellulales</taxon>
        <taxon>Lacipirellulaceae</taxon>
        <taxon>Bythopirellula</taxon>
    </lineage>
</organism>
<dbReference type="OrthoDB" id="5519456at2"/>
<keyword evidence="3" id="KW-1185">Reference proteome</keyword>
<dbReference type="SUPFAM" id="SSF81301">
    <property type="entry name" value="Nucleotidyltransferase"/>
    <property type="match status" value="1"/>
</dbReference>
<evidence type="ECO:0000313" key="2">
    <source>
        <dbReference type="EMBL" id="TWU25486.1"/>
    </source>
</evidence>
<evidence type="ECO:0000259" key="1">
    <source>
        <dbReference type="Pfam" id="PF19502"/>
    </source>
</evidence>
<name>A0A5C6CQV2_9BACT</name>
<accession>A0A5C6CQV2</accession>
<gene>
    <name evidence="2" type="ORF">Pla144_26910</name>
</gene>
<dbReference type="AlphaFoldDB" id="A0A5C6CQV2"/>
<dbReference type="EMBL" id="SJPS01000004">
    <property type="protein sequence ID" value="TWU25486.1"/>
    <property type="molecule type" value="Genomic_DNA"/>
</dbReference>
<dbReference type="Proteomes" id="UP000318437">
    <property type="component" value="Unassembled WGS sequence"/>
</dbReference>